<protein>
    <submittedName>
        <fullName evidence="2">Uncharacterized protein</fullName>
    </submittedName>
</protein>
<gene>
    <name evidence="2" type="ORF">GTK09_18825</name>
</gene>
<evidence type="ECO:0000313" key="3">
    <source>
        <dbReference type="Proteomes" id="UP000469011"/>
    </source>
</evidence>
<accession>A0A6N9TC69</accession>
<sequence>MSSDLRSELGKTFDLAIRRHEAKVLKTSHDWKTLQDIEERHNRAREAADQGYRQEYGTRVEQARLDILAEKTSRTFDIRPPFGTDNFRKDAIDREAHRRVQADHDATIAGINEREVRAIETLLSEATERRALDGAARKEFGRATDRRSGRDRRINPSFD</sequence>
<proteinExistence type="predicted"/>
<dbReference type="AlphaFoldDB" id="A0A6N9TC69"/>
<keyword evidence="3" id="KW-1185">Reference proteome</keyword>
<dbReference type="RefSeq" id="WP_163464976.1">
    <property type="nucleotide sequence ID" value="NZ_JAAAMG010000017.1"/>
</dbReference>
<dbReference type="Proteomes" id="UP000469011">
    <property type="component" value="Unassembled WGS sequence"/>
</dbReference>
<comment type="caution">
    <text evidence="2">The sequence shown here is derived from an EMBL/GenBank/DDBJ whole genome shotgun (WGS) entry which is preliminary data.</text>
</comment>
<evidence type="ECO:0000313" key="2">
    <source>
        <dbReference type="EMBL" id="NDW06478.1"/>
    </source>
</evidence>
<evidence type="ECO:0000256" key="1">
    <source>
        <dbReference type="SAM" id="MobiDB-lite"/>
    </source>
</evidence>
<reference evidence="2 3" key="1">
    <citation type="submission" date="2020-01" db="EMBL/GenBank/DDBJ databases">
        <title>Jiella pacifica sp. nov.</title>
        <authorList>
            <person name="Xue Z."/>
            <person name="Zhu S."/>
            <person name="Chen J."/>
            <person name="Yang J."/>
        </authorList>
    </citation>
    <scope>NUCLEOTIDE SEQUENCE [LARGE SCALE GENOMIC DNA]</scope>
    <source>
        <strain evidence="2 3">40Bstr34</strain>
    </source>
</reference>
<name>A0A6N9TC69_9HYPH</name>
<feature type="region of interest" description="Disordered" evidence="1">
    <location>
        <begin position="133"/>
        <end position="159"/>
    </location>
</feature>
<dbReference type="EMBL" id="JAAAMG010000017">
    <property type="protein sequence ID" value="NDW06478.1"/>
    <property type="molecule type" value="Genomic_DNA"/>
</dbReference>
<organism evidence="2 3">
    <name type="scientific">Jiella pacifica</name>
    <dbReference type="NCBI Taxonomy" id="2696469"/>
    <lineage>
        <taxon>Bacteria</taxon>
        <taxon>Pseudomonadati</taxon>
        <taxon>Pseudomonadota</taxon>
        <taxon>Alphaproteobacteria</taxon>
        <taxon>Hyphomicrobiales</taxon>
        <taxon>Aurantimonadaceae</taxon>
        <taxon>Jiella</taxon>
    </lineage>
</organism>